<reference evidence="1" key="1">
    <citation type="submission" date="2020-05" db="EMBL/GenBank/DDBJ databases">
        <title>Evolutionary and genomic comparisons of hybrid uninucleate and nonhybrid Rhizoctonia fungi.</title>
        <authorList>
            <person name="Li C."/>
            <person name="Chen X."/>
        </authorList>
    </citation>
    <scope>NUCLEOTIDE SEQUENCE</scope>
    <source>
        <strain evidence="1">AG-1 IA</strain>
    </source>
</reference>
<proteinExistence type="predicted"/>
<evidence type="ECO:0000313" key="2">
    <source>
        <dbReference type="Proteomes" id="UP000650533"/>
    </source>
</evidence>
<organism evidence="1 2">
    <name type="scientific">Rhizoctonia solani</name>
    <dbReference type="NCBI Taxonomy" id="456999"/>
    <lineage>
        <taxon>Eukaryota</taxon>
        <taxon>Fungi</taxon>
        <taxon>Dikarya</taxon>
        <taxon>Basidiomycota</taxon>
        <taxon>Agaricomycotina</taxon>
        <taxon>Agaricomycetes</taxon>
        <taxon>Cantharellales</taxon>
        <taxon>Ceratobasidiaceae</taxon>
        <taxon>Rhizoctonia</taxon>
    </lineage>
</organism>
<dbReference type="Proteomes" id="UP000650533">
    <property type="component" value="Chromosome 13"/>
</dbReference>
<name>A0A8H8P4T4_9AGAM</name>
<evidence type="ECO:0000313" key="1">
    <source>
        <dbReference type="EMBL" id="QRW25160.1"/>
    </source>
</evidence>
<gene>
    <name evidence="1" type="ORF">RhiXN_07109</name>
</gene>
<dbReference type="GeneID" id="67029388"/>
<dbReference type="KEGG" id="rsx:RhiXN_07109"/>
<dbReference type="RefSeq" id="XP_043185397.1">
    <property type="nucleotide sequence ID" value="XM_043326925.1"/>
</dbReference>
<dbReference type="AlphaFoldDB" id="A0A8H8P4T4"/>
<sequence>MPAPLWHWQYFQTQPHDLKLAGNKDNYNGALWNRKINRHWSMVSSPKFDHKLNTFIGPSHLFALSPVVEKRLKRIYIAVNLYPLRLRIGWPQNVRVLAPQLP</sequence>
<protein>
    <submittedName>
        <fullName evidence="1">Uncharacterized protein</fullName>
    </submittedName>
</protein>
<dbReference type="EMBL" id="CP059670">
    <property type="protein sequence ID" value="QRW25160.1"/>
    <property type="molecule type" value="Genomic_DNA"/>
</dbReference>
<accession>A0A8H8P4T4</accession>